<evidence type="ECO:0000256" key="4">
    <source>
        <dbReference type="ARBA" id="ARBA00013229"/>
    </source>
</evidence>
<dbReference type="PANTHER" id="PTHR31321">
    <property type="entry name" value="ACYL-COA THIOESTER HYDROLASE YBHC-RELATED"/>
    <property type="match status" value="1"/>
</dbReference>
<dbReference type="Pfam" id="PF01095">
    <property type="entry name" value="Pectinesterase"/>
    <property type="match status" value="1"/>
</dbReference>
<evidence type="ECO:0000256" key="1">
    <source>
        <dbReference type="ARBA" id="ARBA00004191"/>
    </source>
</evidence>
<name>A0A1B5Z9C3_TRISU</name>
<keyword evidence="5" id="KW-0134">Cell wall</keyword>
<feature type="domain" description="Pectinesterase catalytic" evidence="8">
    <location>
        <begin position="2"/>
        <end position="63"/>
    </location>
</feature>
<evidence type="ECO:0000259" key="8">
    <source>
        <dbReference type="Pfam" id="PF01095"/>
    </source>
</evidence>
<proteinExistence type="inferred from homology"/>
<evidence type="ECO:0000256" key="6">
    <source>
        <dbReference type="ARBA" id="ARBA00022801"/>
    </source>
</evidence>
<dbReference type="GO" id="GO:0030599">
    <property type="term" value="F:pectinesterase activity"/>
    <property type="evidence" value="ECO:0007669"/>
    <property type="project" value="UniProtKB-EC"/>
</dbReference>
<accession>A0A1B5Z9C3</accession>
<keyword evidence="5" id="KW-0964">Secreted</keyword>
<dbReference type="GO" id="GO:0045490">
    <property type="term" value="P:pectin catabolic process"/>
    <property type="evidence" value="ECO:0007669"/>
    <property type="project" value="UniProtKB-UniPathway"/>
</dbReference>
<keyword evidence="6" id="KW-0378">Hydrolase</keyword>
<reference evidence="10" key="1">
    <citation type="journal article" date="2017" name="Front. Plant Sci.">
        <title>Climate Clever Clovers: New Paradigm to Reduce the Environmental Footprint of Ruminants by Breeding Low Methanogenic Forages Utilizing Haplotype Variation.</title>
        <authorList>
            <person name="Kaur P."/>
            <person name="Appels R."/>
            <person name="Bayer P.E."/>
            <person name="Keeble-Gagnere G."/>
            <person name="Wang J."/>
            <person name="Hirakawa H."/>
            <person name="Shirasawa K."/>
            <person name="Vercoe P."/>
            <person name="Stefanova K."/>
            <person name="Durmic Z."/>
            <person name="Nichols P."/>
            <person name="Revell C."/>
            <person name="Isobe S.N."/>
            <person name="Edwards D."/>
            <person name="Erskine W."/>
        </authorList>
    </citation>
    <scope>NUCLEOTIDE SEQUENCE [LARGE SCALE GENOMIC DNA]</scope>
    <source>
        <strain evidence="10">cv. Daliak</strain>
    </source>
</reference>
<comment type="caution">
    <text evidence="9">The sequence shown here is derived from an EMBL/GenBank/DDBJ whole genome shotgun (WGS) entry which is preliminary data.</text>
</comment>
<feature type="non-terminal residue" evidence="9">
    <location>
        <position position="63"/>
    </location>
</feature>
<protein>
    <recommendedName>
        <fullName evidence="4">pectinesterase</fullName>
        <ecNumber evidence="4">3.1.1.11</ecNumber>
    </recommendedName>
</protein>
<comment type="subcellular location">
    <subcellularLocation>
        <location evidence="1">Secreted</location>
        <location evidence="1">Cell wall</location>
    </subcellularLocation>
</comment>
<dbReference type="InterPro" id="IPR012334">
    <property type="entry name" value="Pectin_lyas_fold"/>
</dbReference>
<evidence type="ECO:0000313" key="9">
    <source>
        <dbReference type="EMBL" id="GAU10706.1"/>
    </source>
</evidence>
<evidence type="ECO:0000256" key="2">
    <source>
        <dbReference type="ARBA" id="ARBA00005184"/>
    </source>
</evidence>
<dbReference type="EMBL" id="BCLP01055316">
    <property type="protein sequence ID" value="GAU10706.1"/>
    <property type="molecule type" value="Genomic_DNA"/>
</dbReference>
<comment type="pathway">
    <text evidence="2">Glycan metabolism; pectin degradation; 2-dehydro-3-deoxy-D-gluconate from pectin: step 1/5.</text>
</comment>
<organism evidence="9 10">
    <name type="scientific">Trifolium subterraneum</name>
    <name type="common">Subterranean clover</name>
    <dbReference type="NCBI Taxonomy" id="3900"/>
    <lineage>
        <taxon>Eukaryota</taxon>
        <taxon>Viridiplantae</taxon>
        <taxon>Streptophyta</taxon>
        <taxon>Embryophyta</taxon>
        <taxon>Tracheophyta</taxon>
        <taxon>Spermatophyta</taxon>
        <taxon>Magnoliopsida</taxon>
        <taxon>eudicotyledons</taxon>
        <taxon>Gunneridae</taxon>
        <taxon>Pentapetalae</taxon>
        <taxon>rosids</taxon>
        <taxon>fabids</taxon>
        <taxon>Fabales</taxon>
        <taxon>Fabaceae</taxon>
        <taxon>Papilionoideae</taxon>
        <taxon>50 kb inversion clade</taxon>
        <taxon>NPAAA clade</taxon>
        <taxon>Hologalegina</taxon>
        <taxon>IRL clade</taxon>
        <taxon>Trifolieae</taxon>
        <taxon>Trifolium</taxon>
    </lineage>
</organism>
<dbReference type="OrthoDB" id="2019149at2759"/>
<dbReference type="UniPathway" id="UPA00545">
    <property type="reaction ID" value="UER00823"/>
</dbReference>
<gene>
    <name evidence="9" type="ORF">TSUD_425770</name>
</gene>
<comment type="similarity">
    <text evidence="3">Belongs to the pectinesterase family.</text>
</comment>
<keyword evidence="7" id="KW-0063">Aspartyl esterase</keyword>
<evidence type="ECO:0000256" key="5">
    <source>
        <dbReference type="ARBA" id="ARBA00022512"/>
    </source>
</evidence>
<dbReference type="Proteomes" id="UP000242715">
    <property type="component" value="Unassembled WGS sequence"/>
</dbReference>
<keyword evidence="10" id="KW-1185">Reference proteome</keyword>
<evidence type="ECO:0000256" key="3">
    <source>
        <dbReference type="ARBA" id="ARBA00008891"/>
    </source>
</evidence>
<dbReference type="InterPro" id="IPR011050">
    <property type="entry name" value="Pectin_lyase_fold/virulence"/>
</dbReference>
<dbReference type="Gene3D" id="2.160.20.10">
    <property type="entry name" value="Single-stranded right-handed beta-helix, Pectin lyase-like"/>
    <property type="match status" value="1"/>
</dbReference>
<evidence type="ECO:0000256" key="7">
    <source>
        <dbReference type="ARBA" id="ARBA00023085"/>
    </source>
</evidence>
<dbReference type="AlphaFoldDB" id="A0A1B5Z9C3"/>
<dbReference type="SUPFAM" id="SSF51126">
    <property type="entry name" value="Pectin lyase-like"/>
    <property type="match status" value="1"/>
</dbReference>
<dbReference type="EC" id="3.1.1.11" evidence="4"/>
<sequence length="63" mass="6872">MQGFAQEKIVIPEDLHFITFLGDATKKPVITGNDKSSTVGSTYKSATVAVDADYFIAMNIVFE</sequence>
<evidence type="ECO:0000313" key="10">
    <source>
        <dbReference type="Proteomes" id="UP000242715"/>
    </source>
</evidence>
<dbReference type="GO" id="GO:0042545">
    <property type="term" value="P:cell wall modification"/>
    <property type="evidence" value="ECO:0007669"/>
    <property type="project" value="InterPro"/>
</dbReference>
<dbReference type="InterPro" id="IPR000070">
    <property type="entry name" value="Pectinesterase_cat"/>
</dbReference>
<dbReference type="PANTHER" id="PTHR31321:SF81">
    <property type="entry name" value="PECTINESTERASE"/>
    <property type="match status" value="1"/>
</dbReference>